<feature type="transmembrane region" description="Helical" evidence="1">
    <location>
        <begin position="209"/>
        <end position="231"/>
    </location>
</feature>
<dbReference type="InterPro" id="IPR052776">
    <property type="entry name" value="Chloro_ReproSupport/MetalTrans"/>
</dbReference>
<dbReference type="AlphaFoldDB" id="A0A061QH47"/>
<dbReference type="PANTHER" id="PTHR33876:SF4">
    <property type="entry name" value="CHLOROPLAST PROTEIN FOR GROWTH AND FERTILITY 2"/>
    <property type="match status" value="1"/>
</dbReference>
<reference evidence="2" key="1">
    <citation type="submission" date="2014-05" db="EMBL/GenBank/DDBJ databases">
        <title>The transcriptome of the halophilic microalga Tetraselmis sp. GSL018 isolated from the Great Salt Lake, Utah.</title>
        <authorList>
            <person name="Jinkerson R.E."/>
            <person name="D'Adamo S."/>
            <person name="Posewitz M.C."/>
        </authorList>
    </citation>
    <scope>NUCLEOTIDE SEQUENCE</scope>
    <source>
        <strain evidence="2">GSL018</strain>
    </source>
</reference>
<evidence type="ECO:0000313" key="2">
    <source>
        <dbReference type="EMBL" id="JAC59767.1"/>
    </source>
</evidence>
<name>A0A061QH47_9CHLO</name>
<accession>A0A061QH47</accession>
<keyword evidence="1" id="KW-0472">Membrane</keyword>
<dbReference type="PANTHER" id="PTHR33876">
    <property type="entry name" value="UNNAMED PRODUCT"/>
    <property type="match status" value="1"/>
</dbReference>
<organism evidence="2">
    <name type="scientific">Tetraselmis sp. GSL018</name>
    <dbReference type="NCBI Taxonomy" id="582737"/>
    <lineage>
        <taxon>Eukaryota</taxon>
        <taxon>Viridiplantae</taxon>
        <taxon>Chlorophyta</taxon>
        <taxon>core chlorophytes</taxon>
        <taxon>Chlorodendrophyceae</taxon>
        <taxon>Chlorodendrales</taxon>
        <taxon>Chlorodendraceae</taxon>
        <taxon>Tetraselmis</taxon>
    </lineage>
</organism>
<sequence length="232" mass="23919">MGALFATATLAAKPASIVLAIKSAWAGLLAGCLHTLAGADHLAALTPLTIGRSRVKSAMLGALWGGGHSTGQLLLGLLMVLLKDRFNALMPALSKWGGTMVGLTLIAIGLVGIYELYFDRDDHGGDEMEAIGKSASSGRNFAVATYATGIVYGLQPDALFVVIPALALPTKAAAAAYILMFVIGTCAAMGSYTALIGHTTEAMKEKNPWLTQNLTLLASGIAIVIGILVLLP</sequence>
<keyword evidence="1" id="KW-0812">Transmembrane</keyword>
<proteinExistence type="predicted"/>
<feature type="transmembrane region" description="Helical" evidence="1">
    <location>
        <begin position="174"/>
        <end position="197"/>
    </location>
</feature>
<protein>
    <submittedName>
        <fullName evidence="2">High-affinity nickel-transport family protein</fullName>
    </submittedName>
</protein>
<keyword evidence="1" id="KW-1133">Transmembrane helix</keyword>
<feature type="transmembrane region" description="Helical" evidence="1">
    <location>
        <begin position="93"/>
        <end position="114"/>
    </location>
</feature>
<feature type="non-terminal residue" evidence="2">
    <location>
        <position position="232"/>
    </location>
</feature>
<gene>
    <name evidence="2" type="ORF">TSPGSL018_30663</name>
</gene>
<dbReference type="EMBL" id="GBEZ01027561">
    <property type="protein sequence ID" value="JAC59767.1"/>
    <property type="molecule type" value="Transcribed_RNA"/>
</dbReference>
<evidence type="ECO:0000256" key="1">
    <source>
        <dbReference type="SAM" id="Phobius"/>
    </source>
</evidence>
<feature type="transmembrane region" description="Helical" evidence="1">
    <location>
        <begin position="62"/>
        <end position="81"/>
    </location>
</feature>